<gene>
    <name evidence="2" type="ORF">MNBD_BACTEROID02-307</name>
</gene>
<dbReference type="EMBL" id="UOEB01000073">
    <property type="protein sequence ID" value="VAV83356.1"/>
    <property type="molecule type" value="Genomic_DNA"/>
</dbReference>
<organism evidence="2">
    <name type="scientific">hydrothermal vent metagenome</name>
    <dbReference type="NCBI Taxonomy" id="652676"/>
    <lineage>
        <taxon>unclassified sequences</taxon>
        <taxon>metagenomes</taxon>
        <taxon>ecological metagenomes</taxon>
    </lineage>
</organism>
<feature type="domain" description="Secretion system C-terminal sorting" evidence="1">
    <location>
        <begin position="653"/>
        <end position="720"/>
    </location>
</feature>
<dbReference type="AlphaFoldDB" id="A0A3B0R2J1"/>
<dbReference type="InterPro" id="IPR017853">
    <property type="entry name" value="GH"/>
</dbReference>
<evidence type="ECO:0000259" key="1">
    <source>
        <dbReference type="Pfam" id="PF18962"/>
    </source>
</evidence>
<dbReference type="Pfam" id="PF18962">
    <property type="entry name" value="Por_Secre_tail"/>
    <property type="match status" value="1"/>
</dbReference>
<dbReference type="Gene3D" id="3.20.20.80">
    <property type="entry name" value="Glycosidases"/>
    <property type="match status" value="2"/>
</dbReference>
<dbReference type="SUPFAM" id="SSF51445">
    <property type="entry name" value="(Trans)glycosidases"/>
    <property type="match status" value="2"/>
</dbReference>
<sequence>MIVATNNTYLCFVICCLVTFLSFSQISIQLPQNPTLDSIKKAWKGHNHSAFSDTFLFNNQVFADSFPTLHPGIIRWPAGNKSQNYKWEDHLSETNKFNLKNVIPYLSQFGVDLQIAVNFGNGSAAESAEFVKFCNSTDPYYTNLRDSLVSSPNPIKVKYWEIGNESTTAWAFAWSWLGFQDNIRFRTGEPLKPLLKKDIDSLYYYGGDFYREGWVQVIGGITLREAVLGNLKFYTSAISTDTISIDYPKLNTLDPNSVRVYRTPNYDQNWANSLGISLVDGQAFYDSLSDPVNLLATNEYSWNETQVILTPNGGLKVDDAILIEYNSVGHDGAFAYRNAMKAADSSIEIGYVVVLQPELYNDITFQQDFASSPPDFMVVHSYPGGKTQPLSESGNFSEVVYIAKDEINNAVDFQTLWNQREIDWSIPNEVGVAITEWNINLYDSAPANHPHRGISGGMYVASFLANLFEKAQQDSIDLRVNNHFALIASGNNFIHLFNSNATLETSVEGKATQLVMESIGEKTFSLSITNMPQIQIIGNQQGDLITIDAIEKWGGVSIDGSSVNILFINRDDQQNYNVNLQIPLSYMANSVSVDKLFGTMVDENISTSHIEEVLLSNNYTVNLPAFSVVSVKIAIQGTLSIDDKEEFSSGFNVFPNPVNSVLHVQSEKEEYLLTIYDVSGRTIKHSNEHFSTSIDVSKFTEGLYFFNIKTNEGSKTFKVIKK</sequence>
<accession>A0A3B0R2J1</accession>
<protein>
    <recommendedName>
        <fullName evidence="1">Secretion system C-terminal sorting domain-containing protein</fullName>
    </recommendedName>
</protein>
<dbReference type="NCBIfam" id="TIGR04183">
    <property type="entry name" value="Por_Secre_tail"/>
    <property type="match status" value="1"/>
</dbReference>
<dbReference type="PANTHER" id="PTHR43576">
    <property type="entry name" value="ALPHA-L-ARABINOFURANOSIDASE C-RELATED"/>
    <property type="match status" value="1"/>
</dbReference>
<reference evidence="2" key="1">
    <citation type="submission" date="2018-06" db="EMBL/GenBank/DDBJ databases">
        <authorList>
            <person name="Zhirakovskaya E."/>
        </authorList>
    </citation>
    <scope>NUCLEOTIDE SEQUENCE</scope>
</reference>
<proteinExistence type="predicted"/>
<evidence type="ECO:0000313" key="2">
    <source>
        <dbReference type="EMBL" id="VAV83356.1"/>
    </source>
</evidence>
<dbReference type="InterPro" id="IPR026444">
    <property type="entry name" value="Secre_tail"/>
</dbReference>
<dbReference type="GO" id="GO:0000272">
    <property type="term" value="P:polysaccharide catabolic process"/>
    <property type="evidence" value="ECO:0007669"/>
    <property type="project" value="TreeGrafter"/>
</dbReference>
<name>A0A3B0R2J1_9ZZZZ</name>
<dbReference type="PANTHER" id="PTHR43576:SF3">
    <property type="entry name" value="ALPHA-L-ARABINOFURANOSIDASE C"/>
    <property type="match status" value="1"/>
</dbReference>